<name>A0ABN2TQN4_9ACTN</name>
<dbReference type="SMART" id="SM00530">
    <property type="entry name" value="HTH_XRE"/>
    <property type="match status" value="1"/>
</dbReference>
<reference evidence="3 4" key="1">
    <citation type="journal article" date="2019" name="Int. J. Syst. Evol. Microbiol.">
        <title>The Global Catalogue of Microorganisms (GCM) 10K type strain sequencing project: providing services to taxonomists for standard genome sequencing and annotation.</title>
        <authorList>
            <consortium name="The Broad Institute Genomics Platform"/>
            <consortium name="The Broad Institute Genome Sequencing Center for Infectious Disease"/>
            <person name="Wu L."/>
            <person name="Ma J."/>
        </authorList>
    </citation>
    <scope>NUCLEOTIDE SEQUENCE [LARGE SCALE GENOMIC DNA]</scope>
    <source>
        <strain evidence="3 4">JCM 16014</strain>
    </source>
</reference>
<dbReference type="SUPFAM" id="SSF51182">
    <property type="entry name" value="RmlC-like cupins"/>
    <property type="match status" value="1"/>
</dbReference>
<protein>
    <recommendedName>
        <fullName evidence="2">HTH cro/C1-type domain-containing protein</fullName>
    </recommendedName>
</protein>
<dbReference type="PANTHER" id="PTHR46797:SF1">
    <property type="entry name" value="METHYLPHOSPHONATE SYNTHASE"/>
    <property type="match status" value="1"/>
</dbReference>
<dbReference type="Proteomes" id="UP001500751">
    <property type="component" value="Unassembled WGS sequence"/>
</dbReference>
<dbReference type="InterPro" id="IPR001387">
    <property type="entry name" value="Cro/C1-type_HTH"/>
</dbReference>
<evidence type="ECO:0000256" key="1">
    <source>
        <dbReference type="ARBA" id="ARBA00023125"/>
    </source>
</evidence>
<dbReference type="PANTHER" id="PTHR46797">
    <property type="entry name" value="HTH-TYPE TRANSCRIPTIONAL REGULATOR"/>
    <property type="match status" value="1"/>
</dbReference>
<dbReference type="InterPro" id="IPR050807">
    <property type="entry name" value="TransReg_Diox_bact_type"/>
</dbReference>
<proteinExistence type="predicted"/>
<evidence type="ECO:0000313" key="3">
    <source>
        <dbReference type="EMBL" id="GAA2017760.1"/>
    </source>
</evidence>
<dbReference type="Pfam" id="PF01381">
    <property type="entry name" value="HTH_3"/>
    <property type="match status" value="1"/>
</dbReference>
<dbReference type="InterPro" id="IPR011051">
    <property type="entry name" value="RmlC_Cupin_sf"/>
</dbReference>
<organism evidence="3 4">
    <name type="scientific">Catenulispora yoronensis</name>
    <dbReference type="NCBI Taxonomy" id="450799"/>
    <lineage>
        <taxon>Bacteria</taxon>
        <taxon>Bacillati</taxon>
        <taxon>Actinomycetota</taxon>
        <taxon>Actinomycetes</taxon>
        <taxon>Catenulisporales</taxon>
        <taxon>Catenulisporaceae</taxon>
        <taxon>Catenulispora</taxon>
    </lineage>
</organism>
<dbReference type="InterPro" id="IPR014710">
    <property type="entry name" value="RmlC-like_jellyroll"/>
</dbReference>
<evidence type="ECO:0000259" key="2">
    <source>
        <dbReference type="PROSITE" id="PS50943"/>
    </source>
</evidence>
<gene>
    <name evidence="3" type="ORF">GCM10009839_12080</name>
</gene>
<dbReference type="EMBL" id="BAAAQN010000005">
    <property type="protein sequence ID" value="GAA2017760.1"/>
    <property type="molecule type" value="Genomic_DNA"/>
</dbReference>
<comment type="caution">
    <text evidence="3">The sequence shown here is derived from an EMBL/GenBank/DDBJ whole genome shotgun (WGS) entry which is preliminary data.</text>
</comment>
<feature type="domain" description="HTH cro/C1-type" evidence="2">
    <location>
        <begin position="17"/>
        <end position="72"/>
    </location>
</feature>
<accession>A0ABN2TQN4</accession>
<dbReference type="InterPro" id="IPR010982">
    <property type="entry name" value="Lambda_DNA-bd_dom_sf"/>
</dbReference>
<sequence>MGDGTAADFATQIGERIRRLRRERGVSLSALAAGAGVGKATLSGLEDGSRGNPTIETLYAIAGHLGVPIKALLPDPARPGDAPLETIHGTAVSASLLETFSDADVETELFRLHIRPGHKQLSPAHPPGTVEYLTVFTGTARVGPPDALFIVPPGGHVSWAADIPHTYSAIGTDDVYASLLIRTPRTHIPRVSEA</sequence>
<dbReference type="RefSeq" id="WP_344664491.1">
    <property type="nucleotide sequence ID" value="NZ_BAAAQN010000005.1"/>
</dbReference>
<dbReference type="SUPFAM" id="SSF47413">
    <property type="entry name" value="lambda repressor-like DNA-binding domains"/>
    <property type="match status" value="1"/>
</dbReference>
<dbReference type="PROSITE" id="PS50943">
    <property type="entry name" value="HTH_CROC1"/>
    <property type="match status" value="1"/>
</dbReference>
<keyword evidence="4" id="KW-1185">Reference proteome</keyword>
<dbReference type="Gene3D" id="2.60.120.10">
    <property type="entry name" value="Jelly Rolls"/>
    <property type="match status" value="1"/>
</dbReference>
<evidence type="ECO:0000313" key="4">
    <source>
        <dbReference type="Proteomes" id="UP001500751"/>
    </source>
</evidence>
<dbReference type="Gene3D" id="1.10.260.40">
    <property type="entry name" value="lambda repressor-like DNA-binding domains"/>
    <property type="match status" value="1"/>
</dbReference>
<dbReference type="CDD" id="cd00093">
    <property type="entry name" value="HTH_XRE"/>
    <property type="match status" value="1"/>
</dbReference>
<keyword evidence="1" id="KW-0238">DNA-binding</keyword>